<sequence length="121" mass="13655">MRTRYAPVGQSIRERGSRLVPNDIDAISIDISISISISINADTGSNVTHPVVPQVRNITACPSVCTLIVLCVHQEFLYRRRIRIEILPERKGVNVCNNHTHGTILCDISLLNNHTRRKRFV</sequence>
<dbReference type="AlphaFoldDB" id="A0A195CEF4"/>
<evidence type="ECO:0000313" key="1">
    <source>
        <dbReference type="EMBL" id="KYM99182.1"/>
    </source>
</evidence>
<gene>
    <name evidence="1" type="ORF">ALC62_10151</name>
</gene>
<dbReference type="Proteomes" id="UP000078542">
    <property type="component" value="Unassembled WGS sequence"/>
</dbReference>
<dbReference type="EMBL" id="KQ977873">
    <property type="protein sequence ID" value="KYM99182.1"/>
    <property type="molecule type" value="Genomic_DNA"/>
</dbReference>
<reference evidence="1 2" key="1">
    <citation type="submission" date="2016-03" db="EMBL/GenBank/DDBJ databases">
        <title>Cyphomyrmex costatus WGS genome.</title>
        <authorList>
            <person name="Nygaard S."/>
            <person name="Hu H."/>
            <person name="Boomsma J."/>
            <person name="Zhang G."/>
        </authorList>
    </citation>
    <scope>NUCLEOTIDE SEQUENCE [LARGE SCALE GENOMIC DNA]</scope>
    <source>
        <strain evidence="1">MS0001</strain>
        <tissue evidence="1">Whole body</tissue>
    </source>
</reference>
<evidence type="ECO:0000313" key="2">
    <source>
        <dbReference type="Proteomes" id="UP000078542"/>
    </source>
</evidence>
<organism evidence="1 2">
    <name type="scientific">Cyphomyrmex costatus</name>
    <dbReference type="NCBI Taxonomy" id="456900"/>
    <lineage>
        <taxon>Eukaryota</taxon>
        <taxon>Metazoa</taxon>
        <taxon>Ecdysozoa</taxon>
        <taxon>Arthropoda</taxon>
        <taxon>Hexapoda</taxon>
        <taxon>Insecta</taxon>
        <taxon>Pterygota</taxon>
        <taxon>Neoptera</taxon>
        <taxon>Endopterygota</taxon>
        <taxon>Hymenoptera</taxon>
        <taxon>Apocrita</taxon>
        <taxon>Aculeata</taxon>
        <taxon>Formicoidea</taxon>
        <taxon>Formicidae</taxon>
        <taxon>Myrmicinae</taxon>
        <taxon>Cyphomyrmex</taxon>
    </lineage>
</organism>
<name>A0A195CEF4_9HYME</name>
<keyword evidence="2" id="KW-1185">Reference proteome</keyword>
<protein>
    <submittedName>
        <fullName evidence="1">Uncharacterized protein</fullName>
    </submittedName>
</protein>
<accession>A0A195CEF4</accession>
<proteinExistence type="predicted"/>